<dbReference type="Proteomes" id="UP000182045">
    <property type="component" value="Unassembled WGS sequence"/>
</dbReference>
<protein>
    <submittedName>
        <fullName evidence="1">Uncharacterized protein</fullName>
    </submittedName>
</protein>
<gene>
    <name evidence="1" type="ORF">Ga0058931_1660</name>
</gene>
<sequence>MGSGSVFQNADDFLFRQDVTIIQREQERLANGQGSCSGNVLGYGHDLLCFLVGYVERSASSLRGGAS</sequence>
<evidence type="ECO:0000313" key="1">
    <source>
        <dbReference type="EMBL" id="CUX81271.1"/>
    </source>
</evidence>
<proteinExistence type="predicted"/>
<keyword evidence="2" id="KW-1185">Reference proteome</keyword>
<dbReference type="EMBL" id="FBYC01000004">
    <property type="protein sequence ID" value="CUX81271.1"/>
    <property type="molecule type" value="Genomic_DNA"/>
</dbReference>
<evidence type="ECO:0000313" key="2">
    <source>
        <dbReference type="Proteomes" id="UP000182045"/>
    </source>
</evidence>
<organism evidence="1 2">
    <name type="scientific">Roseibaca calidilacus</name>
    <dbReference type="NCBI Taxonomy" id="1666912"/>
    <lineage>
        <taxon>Bacteria</taxon>
        <taxon>Pseudomonadati</taxon>
        <taxon>Pseudomonadota</taxon>
        <taxon>Alphaproteobacteria</taxon>
        <taxon>Rhodobacterales</taxon>
        <taxon>Paracoccaceae</taxon>
        <taxon>Roseinatronobacter</taxon>
    </lineage>
</organism>
<comment type="caution">
    <text evidence="1">The sequence shown here is derived from an EMBL/GenBank/DDBJ whole genome shotgun (WGS) entry which is preliminary data.</text>
</comment>
<name>A0ABP2BYT6_9RHOB</name>
<accession>A0ABP2BYT6</accession>
<reference evidence="1 2" key="1">
    <citation type="submission" date="2016-01" db="EMBL/GenBank/DDBJ databases">
        <authorList>
            <person name="Varghese N."/>
        </authorList>
    </citation>
    <scope>NUCLEOTIDE SEQUENCE [LARGE SCALE GENOMIC DNA]</scope>
    <source>
        <strain evidence="1 2">HL-91</strain>
    </source>
</reference>